<proteinExistence type="predicted"/>
<evidence type="ECO:0000313" key="1">
    <source>
        <dbReference type="EMBL" id="MCH91309.1"/>
    </source>
</evidence>
<reference evidence="1 2" key="1">
    <citation type="journal article" date="2018" name="Front. Plant Sci.">
        <title>Red Clover (Trifolium pratense) and Zigzag Clover (T. medium) - A Picture of Genomic Similarities and Differences.</title>
        <authorList>
            <person name="Dluhosova J."/>
            <person name="Istvanek J."/>
            <person name="Nedelnik J."/>
            <person name="Repkova J."/>
        </authorList>
    </citation>
    <scope>NUCLEOTIDE SEQUENCE [LARGE SCALE GENOMIC DNA]</scope>
    <source>
        <strain evidence="2">cv. 10/8</strain>
        <tissue evidence="1">Leaf</tissue>
    </source>
</reference>
<keyword evidence="2" id="KW-1185">Reference proteome</keyword>
<organism evidence="1 2">
    <name type="scientific">Trifolium medium</name>
    <dbReference type="NCBI Taxonomy" id="97028"/>
    <lineage>
        <taxon>Eukaryota</taxon>
        <taxon>Viridiplantae</taxon>
        <taxon>Streptophyta</taxon>
        <taxon>Embryophyta</taxon>
        <taxon>Tracheophyta</taxon>
        <taxon>Spermatophyta</taxon>
        <taxon>Magnoliopsida</taxon>
        <taxon>eudicotyledons</taxon>
        <taxon>Gunneridae</taxon>
        <taxon>Pentapetalae</taxon>
        <taxon>rosids</taxon>
        <taxon>fabids</taxon>
        <taxon>Fabales</taxon>
        <taxon>Fabaceae</taxon>
        <taxon>Papilionoideae</taxon>
        <taxon>50 kb inversion clade</taxon>
        <taxon>NPAAA clade</taxon>
        <taxon>Hologalegina</taxon>
        <taxon>IRL clade</taxon>
        <taxon>Trifolieae</taxon>
        <taxon>Trifolium</taxon>
    </lineage>
</organism>
<sequence length="54" mass="6205">MKSRWSVKRDSNEEEFLVIVFALELSLDCMHLLPEESVIGSLILKTRFCGSLHP</sequence>
<evidence type="ECO:0000313" key="2">
    <source>
        <dbReference type="Proteomes" id="UP000265520"/>
    </source>
</evidence>
<feature type="non-terminal residue" evidence="1">
    <location>
        <position position="54"/>
    </location>
</feature>
<protein>
    <submittedName>
        <fullName evidence="1">Uncharacterized protein</fullName>
    </submittedName>
</protein>
<comment type="caution">
    <text evidence="1">The sequence shown here is derived from an EMBL/GenBank/DDBJ whole genome shotgun (WGS) entry which is preliminary data.</text>
</comment>
<dbReference type="AlphaFoldDB" id="A0A392MWI0"/>
<name>A0A392MWI0_9FABA</name>
<gene>
    <name evidence="1" type="ORF">A2U01_0012236</name>
</gene>
<accession>A0A392MWI0</accession>
<dbReference type="EMBL" id="LXQA010020140">
    <property type="protein sequence ID" value="MCH91309.1"/>
    <property type="molecule type" value="Genomic_DNA"/>
</dbReference>
<dbReference type="Proteomes" id="UP000265520">
    <property type="component" value="Unassembled WGS sequence"/>
</dbReference>